<dbReference type="Proteomes" id="UP000002035">
    <property type="component" value="Unassembled WGS sequence"/>
</dbReference>
<evidence type="ECO:0000256" key="1">
    <source>
        <dbReference type="SAM" id="Phobius"/>
    </source>
</evidence>
<proteinExistence type="predicted"/>
<gene>
    <name evidence="2" type="ORF">MCYG_05749</name>
</gene>
<name>C5FSS7_ARTOC</name>
<reference evidence="3" key="1">
    <citation type="journal article" date="2012" name="MBio">
        <title>Comparative genome analysis of Trichophyton rubrum and related dermatophytes reveals candidate genes involved in infection.</title>
        <authorList>
            <person name="Martinez D.A."/>
            <person name="Oliver B.G."/>
            <person name="Graeser Y."/>
            <person name="Goldberg J.M."/>
            <person name="Li W."/>
            <person name="Martinez-Rossi N.M."/>
            <person name="Monod M."/>
            <person name="Shelest E."/>
            <person name="Barton R.C."/>
            <person name="Birch E."/>
            <person name="Brakhage A.A."/>
            <person name="Chen Z."/>
            <person name="Gurr S.J."/>
            <person name="Heiman D."/>
            <person name="Heitman J."/>
            <person name="Kosti I."/>
            <person name="Rossi A."/>
            <person name="Saif S."/>
            <person name="Samalova M."/>
            <person name="Saunders C.W."/>
            <person name="Shea T."/>
            <person name="Summerbell R.C."/>
            <person name="Xu J."/>
            <person name="Young S."/>
            <person name="Zeng Q."/>
            <person name="Birren B.W."/>
            <person name="Cuomo C.A."/>
            <person name="White T.C."/>
        </authorList>
    </citation>
    <scope>NUCLEOTIDE SEQUENCE [LARGE SCALE GENOMIC DNA]</scope>
    <source>
        <strain evidence="3">ATCC MYA-4605 / CBS 113480</strain>
    </source>
</reference>
<dbReference type="STRING" id="554155.C5FSS7"/>
<dbReference type="VEuPathDB" id="FungiDB:MCYG_05749"/>
<organism evidence="2 3">
    <name type="scientific">Arthroderma otae (strain ATCC MYA-4605 / CBS 113480)</name>
    <name type="common">Microsporum canis</name>
    <dbReference type="NCBI Taxonomy" id="554155"/>
    <lineage>
        <taxon>Eukaryota</taxon>
        <taxon>Fungi</taxon>
        <taxon>Dikarya</taxon>
        <taxon>Ascomycota</taxon>
        <taxon>Pezizomycotina</taxon>
        <taxon>Eurotiomycetes</taxon>
        <taxon>Eurotiomycetidae</taxon>
        <taxon>Onygenales</taxon>
        <taxon>Arthrodermataceae</taxon>
        <taxon>Microsporum</taxon>
    </lineage>
</organism>
<feature type="transmembrane region" description="Helical" evidence="1">
    <location>
        <begin position="72"/>
        <end position="91"/>
    </location>
</feature>
<dbReference type="PANTHER" id="PTHR12242">
    <property type="entry name" value="OS02G0130600 PROTEIN-RELATED"/>
    <property type="match status" value="1"/>
</dbReference>
<evidence type="ECO:0008006" key="4">
    <source>
        <dbReference type="Google" id="ProtNLM"/>
    </source>
</evidence>
<dbReference type="OrthoDB" id="419711at2759"/>
<feature type="transmembrane region" description="Helical" evidence="1">
    <location>
        <begin position="24"/>
        <end position="52"/>
    </location>
</feature>
<protein>
    <recommendedName>
        <fullName evidence="4">FAR-17a/AIG1-like protein</fullName>
    </recommendedName>
</protein>
<keyword evidence="1" id="KW-0472">Membrane</keyword>
<dbReference type="OMA" id="HFYTYSF"/>
<dbReference type="eggNOG" id="ENOG502RZDB">
    <property type="taxonomic scope" value="Eukaryota"/>
</dbReference>
<feature type="transmembrane region" description="Helical" evidence="1">
    <location>
        <begin position="152"/>
        <end position="171"/>
    </location>
</feature>
<dbReference type="EMBL" id="DS995705">
    <property type="protein sequence ID" value="EEQ32930.1"/>
    <property type="molecule type" value="Genomic_DNA"/>
</dbReference>
<feature type="transmembrane region" description="Helical" evidence="1">
    <location>
        <begin position="178"/>
        <end position="200"/>
    </location>
</feature>
<sequence>MRSFMSLMGADPSQDRLHAFETSWLFSPFVLGCIRALLSLYSFTTIFFIFGWQGTHGQSVNSRRSFSYFTNLSYWGIAFYLLVAAIHSFVYSRTGRSLFFEKTPRFLRALHSLLYTTVVVFPFVVTIVYWALLFNGTWFPDVFNAWSNISQHAMQSGFALFELIFPATQPLPLLHLPFLYLLLLLYLSLAYLTHATQGFYTYSFLDPGIHGEHNGRVTGYSFGIAAAATVLFGVCWFIIWLRRRLTGDKRILASPTSTTGDEEMAMRIRK</sequence>
<dbReference type="PROSITE" id="PS51257">
    <property type="entry name" value="PROKAR_LIPOPROTEIN"/>
    <property type="match status" value="1"/>
</dbReference>
<dbReference type="GO" id="GO:0016020">
    <property type="term" value="C:membrane"/>
    <property type="evidence" value="ECO:0007669"/>
    <property type="project" value="TreeGrafter"/>
</dbReference>
<dbReference type="RefSeq" id="XP_002845880.1">
    <property type="nucleotide sequence ID" value="XM_002845834.1"/>
</dbReference>
<keyword evidence="3" id="KW-1185">Reference proteome</keyword>
<accession>C5FSS7</accession>
<dbReference type="HOGENOM" id="CLU_062880_0_0_1"/>
<feature type="transmembrane region" description="Helical" evidence="1">
    <location>
        <begin position="220"/>
        <end position="241"/>
    </location>
</feature>
<dbReference type="GeneID" id="9224179"/>
<keyword evidence="1" id="KW-0812">Transmembrane</keyword>
<feature type="transmembrane region" description="Helical" evidence="1">
    <location>
        <begin position="112"/>
        <end position="132"/>
    </location>
</feature>
<dbReference type="AlphaFoldDB" id="C5FSS7"/>
<evidence type="ECO:0000313" key="3">
    <source>
        <dbReference type="Proteomes" id="UP000002035"/>
    </source>
</evidence>
<evidence type="ECO:0000313" key="2">
    <source>
        <dbReference type="EMBL" id="EEQ32930.1"/>
    </source>
</evidence>
<keyword evidence="1" id="KW-1133">Transmembrane helix</keyword>
<dbReference type="PANTHER" id="PTHR12242:SF1">
    <property type="entry name" value="MYND-TYPE DOMAIN-CONTAINING PROTEIN"/>
    <property type="match status" value="1"/>
</dbReference>